<dbReference type="InterPro" id="IPR000210">
    <property type="entry name" value="BTB/POZ_dom"/>
</dbReference>
<accession>A0A553PEW2</accession>
<dbReference type="PROSITE" id="PS50097">
    <property type="entry name" value="BTB"/>
    <property type="match status" value="2"/>
</dbReference>
<dbReference type="InterPro" id="IPR001806">
    <property type="entry name" value="Small_GTPase"/>
</dbReference>
<dbReference type="AlphaFoldDB" id="A0A553PEW2"/>
<dbReference type="CDD" id="cd18186">
    <property type="entry name" value="BTB_POZ_ZBTB_KLHL-like"/>
    <property type="match status" value="1"/>
</dbReference>
<feature type="region of interest" description="Disordered" evidence="1">
    <location>
        <begin position="234"/>
        <end position="281"/>
    </location>
</feature>
<sequence>MDDDQPHTELVKCVLVGDNAVLENSKVTLDGVNVSLRLWDTFGDHHKDRKFAYGRQVREKDLVMPDQGRIVAKELGIPYYETSVLTYFGVDEVFENAIRVALGVRRQQRFWLTSKKTLLPTLQAPFCPPKPKLPGAEVLQSTFKEDRQILFDQSLFTDVIFVCGSVGFSAHRFLLAASSPFFLKVLNADYTQEPPTTRCSSETSLVSCSLGSNNLGGDFFFNVDDTEQLLNNSAPNTPQKGGLLQKPNITPTWGENRRVDRRRRSNSLHLSPSMGHWNEKTEHNVDPKPGIFKALNHPAIQSLRIQQCESLDARGRVVTSLQTIFTCTKAVSCKAMAQVVKFIYTGEVEEKLCDLNELRQVAEHLNIPGLRMYTSHVLNKNTKVNLFEEGTKIHQAGIKNVCLDLNAFADVVFRLDDGHIRAHKPLLMARCDMMLAMFTHDDFVECSARVVKFPGVTCFTFKELLNYLYTDQSPRVTISNCLGILELGNRLCLPRLISLTEQIVIEKLTVMVDDEGEDVTEDALKILQPCQVYNADQLGEWCLAYLAQSYNHICRKYPKVLRSMHPENQAWLNVHRWPPIWYLKDYDFYQRLLMDQERRDRPKNLKRARNHSGCLCFSSKSRKDSSYGIG</sequence>
<dbReference type="Gene3D" id="3.30.710.10">
    <property type="entry name" value="Potassium Channel Kv1.1, Chain A"/>
    <property type="match status" value="3"/>
</dbReference>
<evidence type="ECO:0000313" key="3">
    <source>
        <dbReference type="EMBL" id="TRY76218.1"/>
    </source>
</evidence>
<dbReference type="OMA" id="TIDKDCN"/>
<dbReference type="FunFam" id="3.30.710.10:FF:000014">
    <property type="entry name" value="Rho-related BTB domain-containing protein 2 isoform 1"/>
    <property type="match status" value="1"/>
</dbReference>
<reference evidence="3 4" key="1">
    <citation type="journal article" date="2018" name="Nat. Ecol. Evol.">
        <title>Genomic signatures of mitonuclear coevolution across populations of Tigriopus californicus.</title>
        <authorList>
            <person name="Barreto F.S."/>
            <person name="Watson E.T."/>
            <person name="Lima T.G."/>
            <person name="Willett C.S."/>
            <person name="Edmands S."/>
            <person name="Li W."/>
            <person name="Burton R.S."/>
        </authorList>
    </citation>
    <scope>NUCLEOTIDE SEQUENCE [LARGE SCALE GENOMIC DNA]</scope>
    <source>
        <strain evidence="3 4">San Diego</strain>
    </source>
</reference>
<comment type="caution">
    <text evidence="3">The sequence shown here is derived from an EMBL/GenBank/DDBJ whole genome shotgun (WGS) entry which is preliminary data.</text>
</comment>
<dbReference type="Gene3D" id="3.40.50.300">
    <property type="entry name" value="P-loop containing nucleotide triphosphate hydrolases"/>
    <property type="match status" value="1"/>
</dbReference>
<gene>
    <name evidence="3" type="ORF">TCAL_13044</name>
</gene>
<dbReference type="InterPro" id="IPR011333">
    <property type="entry name" value="SKP1/BTB/POZ_sf"/>
</dbReference>
<feature type="domain" description="BTB" evidence="2">
    <location>
        <begin position="157"/>
        <end position="231"/>
    </location>
</feature>
<dbReference type="EMBL" id="VCGU01000004">
    <property type="protein sequence ID" value="TRY76218.1"/>
    <property type="molecule type" value="Genomic_DNA"/>
</dbReference>
<keyword evidence="4" id="KW-1185">Reference proteome</keyword>
<dbReference type="SMART" id="SM00174">
    <property type="entry name" value="RHO"/>
    <property type="match status" value="1"/>
</dbReference>
<dbReference type="SUPFAM" id="SSF52540">
    <property type="entry name" value="P-loop containing nucleoside triphosphate hydrolases"/>
    <property type="match status" value="1"/>
</dbReference>
<name>A0A553PEW2_TIGCA</name>
<dbReference type="CDD" id="cd18499">
    <property type="entry name" value="BACK_RHOBTB"/>
    <property type="match status" value="1"/>
</dbReference>
<proteinExistence type="predicted"/>
<evidence type="ECO:0000313" key="4">
    <source>
        <dbReference type="Proteomes" id="UP000318571"/>
    </source>
</evidence>
<dbReference type="Pfam" id="PF00651">
    <property type="entry name" value="BTB"/>
    <property type="match status" value="3"/>
</dbReference>
<evidence type="ECO:0000259" key="2">
    <source>
        <dbReference type="PROSITE" id="PS50097"/>
    </source>
</evidence>
<dbReference type="GO" id="GO:0003924">
    <property type="term" value="F:GTPase activity"/>
    <property type="evidence" value="ECO:0007669"/>
    <property type="project" value="InterPro"/>
</dbReference>
<evidence type="ECO:0000256" key="1">
    <source>
        <dbReference type="SAM" id="MobiDB-lite"/>
    </source>
</evidence>
<feature type="domain" description="BTB" evidence="2">
    <location>
        <begin position="409"/>
        <end position="472"/>
    </location>
</feature>
<dbReference type="GO" id="GO:0005525">
    <property type="term" value="F:GTP binding"/>
    <property type="evidence" value="ECO:0007669"/>
    <property type="project" value="InterPro"/>
</dbReference>
<organism evidence="3 4">
    <name type="scientific">Tigriopus californicus</name>
    <name type="common">Marine copepod</name>
    <dbReference type="NCBI Taxonomy" id="6832"/>
    <lineage>
        <taxon>Eukaryota</taxon>
        <taxon>Metazoa</taxon>
        <taxon>Ecdysozoa</taxon>
        <taxon>Arthropoda</taxon>
        <taxon>Crustacea</taxon>
        <taxon>Multicrustacea</taxon>
        <taxon>Hexanauplia</taxon>
        <taxon>Copepoda</taxon>
        <taxon>Harpacticoida</taxon>
        <taxon>Harpacticidae</taxon>
        <taxon>Tigriopus</taxon>
    </lineage>
</organism>
<dbReference type="PANTHER" id="PTHR24413">
    <property type="entry name" value="SPECKLE-TYPE POZ PROTEIN"/>
    <property type="match status" value="1"/>
</dbReference>
<protein>
    <recommendedName>
        <fullName evidence="2">BTB domain-containing protein</fullName>
    </recommendedName>
</protein>
<dbReference type="SUPFAM" id="SSF54695">
    <property type="entry name" value="POZ domain"/>
    <property type="match status" value="2"/>
</dbReference>
<dbReference type="InterPro" id="IPR027417">
    <property type="entry name" value="P-loop_NTPase"/>
</dbReference>
<dbReference type="Proteomes" id="UP000318571">
    <property type="component" value="Chromosome 5"/>
</dbReference>
<dbReference type="SMART" id="SM00225">
    <property type="entry name" value="BTB"/>
    <property type="match status" value="2"/>
</dbReference>
<dbReference type="STRING" id="6832.A0A553PEW2"/>